<keyword evidence="2" id="KW-1185">Reference proteome</keyword>
<gene>
    <name evidence="1" type="ORF">Lgee_1707</name>
</gene>
<sequence length="133" mass="14978">MEYSKLVHPGIKGAMTALLLLMLPQSEAATIVYDNGSAPKQMQVAWHGGGWHGGGWHGGGWNRGWHGNGWNRGWNRGWGGRGFYYNNYYPAVIGAGLIGAAVYNPYYYGVNCKKVCWRTGYRGRYINCQRRCW</sequence>
<accession>A0A0W0TPD0</accession>
<comment type="caution">
    <text evidence="1">The sequence shown here is derived from an EMBL/GenBank/DDBJ whole genome shotgun (WGS) entry which is preliminary data.</text>
</comment>
<dbReference type="EMBL" id="LNYC01000070">
    <property type="protein sequence ID" value="KTC97386.1"/>
    <property type="molecule type" value="Genomic_DNA"/>
</dbReference>
<protein>
    <submittedName>
        <fullName evidence="1">Uncharacterized protein</fullName>
    </submittedName>
</protein>
<organism evidence="1 2">
    <name type="scientific">Legionella geestiana</name>
    <dbReference type="NCBI Taxonomy" id="45065"/>
    <lineage>
        <taxon>Bacteria</taxon>
        <taxon>Pseudomonadati</taxon>
        <taxon>Pseudomonadota</taxon>
        <taxon>Gammaproteobacteria</taxon>
        <taxon>Legionellales</taxon>
        <taxon>Legionellaceae</taxon>
        <taxon>Legionella</taxon>
    </lineage>
</organism>
<name>A0A0W0TPD0_9GAMM</name>
<evidence type="ECO:0000313" key="2">
    <source>
        <dbReference type="Proteomes" id="UP000054785"/>
    </source>
</evidence>
<reference evidence="1 2" key="1">
    <citation type="submission" date="2015-11" db="EMBL/GenBank/DDBJ databases">
        <title>Genomic analysis of 38 Legionella species identifies large and diverse effector repertoires.</title>
        <authorList>
            <person name="Burstein D."/>
            <person name="Amaro F."/>
            <person name="Zusman T."/>
            <person name="Lifshitz Z."/>
            <person name="Cohen O."/>
            <person name="Gilbert J.A."/>
            <person name="Pupko T."/>
            <person name="Shuman H.A."/>
            <person name="Segal G."/>
        </authorList>
    </citation>
    <scope>NUCLEOTIDE SEQUENCE [LARGE SCALE GENOMIC DNA]</scope>
    <source>
        <strain evidence="1 2">ATCC 49504</strain>
    </source>
</reference>
<dbReference type="Proteomes" id="UP000054785">
    <property type="component" value="Unassembled WGS sequence"/>
</dbReference>
<dbReference type="STRING" id="45065.Lgee_1707"/>
<proteinExistence type="predicted"/>
<dbReference type="PATRIC" id="fig|45065.4.peg.1855"/>
<dbReference type="RefSeq" id="WP_051551057.1">
    <property type="nucleotide sequence ID" value="NZ_CAAAHN010000004.1"/>
</dbReference>
<dbReference type="AlphaFoldDB" id="A0A0W0TPD0"/>
<evidence type="ECO:0000313" key="1">
    <source>
        <dbReference type="EMBL" id="KTC97386.1"/>
    </source>
</evidence>